<keyword evidence="1" id="KW-0732">Signal</keyword>
<name>F0WYZ6_9STRA</name>
<feature type="domain" description="Peptidase A1" evidence="2">
    <location>
        <begin position="221"/>
        <end position="294"/>
    </location>
</feature>
<sequence length="334" mass="39018">MRGALQQIVLFPIIWRIHFIYAGQEDNALIAPLLMDTISEQIVHSAHKSDDYTFLQIHEHSNRLQLNFEMFNYKDHVGSGMLRKTLYFKSKEINFPHHDPHPAIFRPVNNTAIAMFLAQNPQTTLTFKWIHPDRPCVSIKEPVGFETFTVKLKKMIGIQNDKIDFPYFLSRKLNANITLSGEPNIEKAGSFNYEHVDIMVPESVFNKFEYLIMEHRIIRHESHVYMRFKCDEEKVKYFPTIHFQFVGDTTDYFLSGYDYVLKDPMNGSCFIAIIPSKEDVWSIGGIFFRKYVTNMKITDDGKDFKFGLEQAEAPKKNFPIEYQIGYGTADNREN</sequence>
<evidence type="ECO:0000313" key="3">
    <source>
        <dbReference type="EMBL" id="CCA26710.1"/>
    </source>
</evidence>
<evidence type="ECO:0000259" key="2">
    <source>
        <dbReference type="Pfam" id="PF00026"/>
    </source>
</evidence>
<accession>F0WYZ6</accession>
<dbReference type="InterPro" id="IPR033121">
    <property type="entry name" value="PEPTIDASE_A1"/>
</dbReference>
<dbReference type="Gene3D" id="2.40.70.10">
    <property type="entry name" value="Acid Proteases"/>
    <property type="match status" value="1"/>
</dbReference>
<reference evidence="3" key="1">
    <citation type="journal article" date="2011" name="PLoS Biol.">
        <title>Gene gain and loss during evolution of obligate parasitism in the white rust pathogen of Arabidopsis thaliana.</title>
        <authorList>
            <person name="Kemen E."/>
            <person name="Gardiner A."/>
            <person name="Schultz-Larsen T."/>
            <person name="Kemen A.C."/>
            <person name="Balmuth A.L."/>
            <person name="Robert-Seilaniantz A."/>
            <person name="Bailey K."/>
            <person name="Holub E."/>
            <person name="Studholme D.J."/>
            <person name="Maclean D."/>
            <person name="Jones J.D."/>
        </authorList>
    </citation>
    <scope>NUCLEOTIDE SEQUENCE</scope>
</reference>
<evidence type="ECO:0000256" key="1">
    <source>
        <dbReference type="SAM" id="SignalP"/>
    </source>
</evidence>
<evidence type="ECO:0000313" key="4">
    <source>
        <dbReference type="EMBL" id="CCA27881.1"/>
    </source>
</evidence>
<dbReference type="AlphaFoldDB" id="F0WYZ6"/>
<dbReference type="EMBL" id="FR824447">
    <property type="protein sequence ID" value="CCA26710.1"/>
    <property type="molecule type" value="Genomic_DNA"/>
</dbReference>
<dbReference type="SUPFAM" id="SSF50630">
    <property type="entry name" value="Acid proteases"/>
    <property type="match status" value="1"/>
</dbReference>
<dbReference type="EMBL" id="FR824721">
    <property type="protein sequence ID" value="CCA27881.1"/>
    <property type="molecule type" value="Genomic_DNA"/>
</dbReference>
<feature type="signal peptide" evidence="1">
    <location>
        <begin position="1"/>
        <end position="22"/>
    </location>
</feature>
<reference evidence="3" key="2">
    <citation type="submission" date="2011-02" db="EMBL/GenBank/DDBJ databases">
        <authorList>
            <person name="MacLean D."/>
        </authorList>
    </citation>
    <scope>NUCLEOTIDE SEQUENCE</scope>
</reference>
<organism evidence="3">
    <name type="scientific">Albugo laibachii Nc14</name>
    <dbReference type="NCBI Taxonomy" id="890382"/>
    <lineage>
        <taxon>Eukaryota</taxon>
        <taxon>Sar</taxon>
        <taxon>Stramenopiles</taxon>
        <taxon>Oomycota</taxon>
        <taxon>Peronosporomycetes</taxon>
        <taxon>Albuginales</taxon>
        <taxon>Albuginaceae</taxon>
        <taxon>Albugo</taxon>
    </lineage>
</organism>
<dbReference type="HOGENOM" id="CLU_832655_0_0_1"/>
<protein>
    <submittedName>
        <fullName evidence="3">AlNc14C404G11406 protein</fullName>
    </submittedName>
    <submittedName>
        <fullName evidence="4">AlNc14C792G12515 protein</fullName>
    </submittedName>
</protein>
<proteinExistence type="predicted"/>
<dbReference type="Pfam" id="PF00026">
    <property type="entry name" value="Asp"/>
    <property type="match status" value="1"/>
</dbReference>
<dbReference type="InterPro" id="IPR021109">
    <property type="entry name" value="Peptidase_aspartic_dom_sf"/>
</dbReference>
<gene>
    <name evidence="3" type="primary">AlNc14C404G11406</name>
    <name evidence="4" type="synonym">AlNc14C792G12515</name>
    <name evidence="3" type="ORF">ALNC14_128540</name>
    <name evidence="4" type="ORF">ALNC14_140250</name>
</gene>
<feature type="chain" id="PRO_5007655402" evidence="1">
    <location>
        <begin position="23"/>
        <end position="334"/>
    </location>
</feature>